<dbReference type="InterPro" id="IPR000048">
    <property type="entry name" value="IQ_motif_EF-hand-BS"/>
</dbReference>
<name>A0AAV7T5Y3_PLEWA</name>
<evidence type="ECO:0000256" key="3">
    <source>
        <dbReference type="ARBA" id="ARBA00022490"/>
    </source>
</evidence>
<dbReference type="CDD" id="cd21224">
    <property type="entry name" value="CH_ASPM_rpt2"/>
    <property type="match status" value="1"/>
</dbReference>
<keyword evidence="3" id="KW-0963">Cytoplasm</keyword>
<dbReference type="SMART" id="SM00033">
    <property type="entry name" value="CH"/>
    <property type="match status" value="2"/>
</dbReference>
<evidence type="ECO:0000256" key="10">
    <source>
        <dbReference type="ARBA" id="ARBA00023242"/>
    </source>
</evidence>
<dbReference type="PROSITE" id="PS50021">
    <property type="entry name" value="CH"/>
    <property type="match status" value="2"/>
</dbReference>
<dbReference type="SMART" id="SM00015">
    <property type="entry name" value="IQ"/>
    <property type="match status" value="78"/>
</dbReference>
<dbReference type="InterPro" id="IPR051185">
    <property type="entry name" value="ASPM"/>
</dbReference>
<dbReference type="GO" id="GO:0005737">
    <property type="term" value="C:cytoplasm"/>
    <property type="evidence" value="ECO:0007669"/>
    <property type="project" value="UniProtKB-SubCell"/>
</dbReference>
<comment type="caution">
    <text evidence="14">The sequence shown here is derived from an EMBL/GenBank/DDBJ whole genome shotgun (WGS) entry which is preliminary data.</text>
</comment>
<dbReference type="PROSITE" id="PS50096">
    <property type="entry name" value="IQ"/>
    <property type="match status" value="46"/>
</dbReference>
<keyword evidence="9" id="KW-0175">Coiled coil</keyword>
<dbReference type="SUPFAM" id="SSF52540">
    <property type="entry name" value="P-loop containing nucleoside triphosphate hydrolases"/>
    <property type="match status" value="21"/>
</dbReference>
<feature type="region of interest" description="Disordered" evidence="12">
    <location>
        <begin position="522"/>
        <end position="555"/>
    </location>
</feature>
<dbReference type="GO" id="GO:0000922">
    <property type="term" value="C:spindle pole"/>
    <property type="evidence" value="ECO:0007669"/>
    <property type="project" value="TreeGrafter"/>
</dbReference>
<dbReference type="Pfam" id="PF00612">
    <property type="entry name" value="IQ"/>
    <property type="match status" value="38"/>
</dbReference>
<evidence type="ECO:0000256" key="4">
    <source>
        <dbReference type="ARBA" id="ARBA00022553"/>
    </source>
</evidence>
<dbReference type="InterPro" id="IPR001715">
    <property type="entry name" value="CH_dom"/>
</dbReference>
<comment type="subcellular location">
    <subcellularLocation>
        <location evidence="2">Cytoplasm</location>
    </subcellularLocation>
    <subcellularLocation>
        <location evidence="1">Nucleus</location>
    </subcellularLocation>
</comment>
<dbReference type="CDD" id="cd21223">
    <property type="entry name" value="CH_ASPM_rpt1"/>
    <property type="match status" value="1"/>
</dbReference>
<evidence type="ECO:0000256" key="7">
    <source>
        <dbReference type="ARBA" id="ARBA00022776"/>
    </source>
</evidence>
<feature type="region of interest" description="Disordered" evidence="12">
    <location>
        <begin position="148"/>
        <end position="167"/>
    </location>
</feature>
<dbReference type="PANTHER" id="PTHR22706">
    <property type="entry name" value="ASSEMBLY FACTOR FOR SPINDLE MICROTUBULES"/>
    <property type="match status" value="1"/>
</dbReference>
<dbReference type="GO" id="GO:0005634">
    <property type="term" value="C:nucleus"/>
    <property type="evidence" value="ECO:0007669"/>
    <property type="project" value="UniProtKB-SubCell"/>
</dbReference>
<evidence type="ECO:0000256" key="5">
    <source>
        <dbReference type="ARBA" id="ARBA00022618"/>
    </source>
</evidence>
<dbReference type="CDD" id="cd23767">
    <property type="entry name" value="IQCD"/>
    <property type="match status" value="1"/>
</dbReference>
<dbReference type="SUPFAM" id="SSF47576">
    <property type="entry name" value="Calponin-homology domain, CH-domain"/>
    <property type="match status" value="1"/>
</dbReference>
<evidence type="ECO:0000313" key="15">
    <source>
        <dbReference type="Proteomes" id="UP001066276"/>
    </source>
</evidence>
<dbReference type="Gene3D" id="1.20.5.190">
    <property type="match status" value="33"/>
</dbReference>
<dbReference type="GO" id="GO:0051301">
    <property type="term" value="P:cell division"/>
    <property type="evidence" value="ECO:0007669"/>
    <property type="project" value="UniProtKB-KW"/>
</dbReference>
<reference evidence="14" key="1">
    <citation type="journal article" date="2022" name="bioRxiv">
        <title>Sequencing and chromosome-scale assembly of the giantPleurodeles waltlgenome.</title>
        <authorList>
            <person name="Brown T."/>
            <person name="Elewa A."/>
            <person name="Iarovenko S."/>
            <person name="Subramanian E."/>
            <person name="Araus A.J."/>
            <person name="Petzold A."/>
            <person name="Susuki M."/>
            <person name="Suzuki K.-i.T."/>
            <person name="Hayashi T."/>
            <person name="Toyoda A."/>
            <person name="Oliveira C."/>
            <person name="Osipova E."/>
            <person name="Leigh N.D."/>
            <person name="Simon A."/>
            <person name="Yun M.H."/>
        </authorList>
    </citation>
    <scope>NUCLEOTIDE SEQUENCE</scope>
    <source>
        <strain evidence="14">20211129_DDA</strain>
        <tissue evidence="14">Liver</tissue>
    </source>
</reference>
<dbReference type="Gene3D" id="1.10.418.10">
    <property type="entry name" value="Calponin-like domain"/>
    <property type="match status" value="2"/>
</dbReference>
<organism evidence="14 15">
    <name type="scientific">Pleurodeles waltl</name>
    <name type="common">Iberian ribbed newt</name>
    <dbReference type="NCBI Taxonomy" id="8319"/>
    <lineage>
        <taxon>Eukaryota</taxon>
        <taxon>Metazoa</taxon>
        <taxon>Chordata</taxon>
        <taxon>Craniata</taxon>
        <taxon>Vertebrata</taxon>
        <taxon>Euteleostomi</taxon>
        <taxon>Amphibia</taxon>
        <taxon>Batrachia</taxon>
        <taxon>Caudata</taxon>
        <taxon>Salamandroidea</taxon>
        <taxon>Salamandridae</taxon>
        <taxon>Pleurodelinae</taxon>
        <taxon>Pleurodeles</taxon>
    </lineage>
</organism>
<keyword evidence="6" id="KW-0677">Repeat</keyword>
<dbReference type="GO" id="GO:0005516">
    <property type="term" value="F:calmodulin binding"/>
    <property type="evidence" value="ECO:0007669"/>
    <property type="project" value="UniProtKB-KW"/>
</dbReference>
<keyword evidence="5" id="KW-0132">Cell division</keyword>
<dbReference type="PANTHER" id="PTHR22706:SF1">
    <property type="entry name" value="ASSEMBLY FACTOR FOR SPINDLE MICROTUBULES"/>
    <property type="match status" value="1"/>
</dbReference>
<proteinExistence type="predicted"/>
<dbReference type="Pfam" id="PF15780">
    <property type="entry name" value="ASH"/>
    <property type="match status" value="1"/>
</dbReference>
<dbReference type="GO" id="GO:0051295">
    <property type="term" value="P:establishment of meiotic spindle localization"/>
    <property type="evidence" value="ECO:0007669"/>
    <property type="project" value="TreeGrafter"/>
</dbReference>
<feature type="region of interest" description="Disordered" evidence="12">
    <location>
        <begin position="1"/>
        <end position="22"/>
    </location>
</feature>
<protein>
    <recommendedName>
        <fullName evidence="13">Calponin-homology (CH) domain-containing protein</fullName>
    </recommendedName>
</protein>
<dbReference type="FunFam" id="1.10.418.10:FF:000051">
    <property type="entry name" value="Abnormal spindle-like microcephaly-associated protein homolog"/>
    <property type="match status" value="1"/>
</dbReference>
<dbReference type="EMBL" id="JANPWB010000007">
    <property type="protein sequence ID" value="KAJ1171822.1"/>
    <property type="molecule type" value="Genomic_DNA"/>
</dbReference>
<keyword evidence="8" id="KW-0112">Calmodulin-binding</keyword>
<dbReference type="InterPro" id="IPR027417">
    <property type="entry name" value="P-loop_NTPase"/>
</dbReference>
<feature type="region of interest" description="Disordered" evidence="12">
    <location>
        <begin position="365"/>
        <end position="385"/>
    </location>
</feature>
<keyword evidence="11" id="KW-0131">Cell cycle</keyword>
<evidence type="ECO:0000256" key="9">
    <source>
        <dbReference type="ARBA" id="ARBA00023054"/>
    </source>
</evidence>
<dbReference type="Proteomes" id="UP001066276">
    <property type="component" value="Chromosome 4_1"/>
</dbReference>
<dbReference type="FunFam" id="1.20.5.190:FF:000009">
    <property type="entry name" value="Abnormal spindle-like microcephaly-associated protein homolog"/>
    <property type="match status" value="2"/>
</dbReference>
<dbReference type="GO" id="GO:0007051">
    <property type="term" value="P:spindle organization"/>
    <property type="evidence" value="ECO:0007669"/>
    <property type="project" value="TreeGrafter"/>
</dbReference>
<evidence type="ECO:0000256" key="6">
    <source>
        <dbReference type="ARBA" id="ARBA00022737"/>
    </source>
</evidence>
<evidence type="ECO:0000256" key="8">
    <source>
        <dbReference type="ARBA" id="ARBA00022860"/>
    </source>
</evidence>
<evidence type="ECO:0000259" key="13">
    <source>
        <dbReference type="PROSITE" id="PS50021"/>
    </source>
</evidence>
<dbReference type="FunFam" id="1.20.5.190:FF:000008">
    <property type="entry name" value="Abnormal spindle-like microcephaly-associated protein homolog"/>
    <property type="match status" value="6"/>
</dbReference>
<evidence type="ECO:0000256" key="1">
    <source>
        <dbReference type="ARBA" id="ARBA00004123"/>
    </source>
</evidence>
<keyword evidence="4" id="KW-0597">Phosphoprotein</keyword>
<dbReference type="InterPro" id="IPR036872">
    <property type="entry name" value="CH_dom_sf"/>
</dbReference>
<keyword evidence="7" id="KW-0498">Mitosis</keyword>
<accession>A0AAV7T5Y3</accession>
<feature type="domain" description="Calponin-homology (CH)" evidence="13">
    <location>
        <begin position="1167"/>
        <end position="1318"/>
    </location>
</feature>
<keyword evidence="10" id="KW-0539">Nucleus</keyword>
<evidence type="ECO:0000256" key="12">
    <source>
        <dbReference type="SAM" id="MobiDB-lite"/>
    </source>
</evidence>
<evidence type="ECO:0000256" key="2">
    <source>
        <dbReference type="ARBA" id="ARBA00004496"/>
    </source>
</evidence>
<feature type="domain" description="Calponin-homology (CH)" evidence="13">
    <location>
        <begin position="978"/>
        <end position="1114"/>
    </location>
</feature>
<keyword evidence="15" id="KW-1185">Reference proteome</keyword>
<dbReference type="Pfam" id="PF00307">
    <property type="entry name" value="CH"/>
    <property type="match status" value="1"/>
</dbReference>
<dbReference type="GO" id="GO:0000278">
    <property type="term" value="P:mitotic cell cycle"/>
    <property type="evidence" value="ECO:0007669"/>
    <property type="project" value="TreeGrafter"/>
</dbReference>
<evidence type="ECO:0000256" key="11">
    <source>
        <dbReference type="ARBA" id="ARBA00023306"/>
    </source>
</evidence>
<sequence>MESRASRPVHLDIGQPSPEGQIGQDEQYPVLVLGLFSRPPFVCFDCVRLGTSRTALLAIDNPNTEPVDVLVERVPEERGFSLEERKFLMRPMEKKLVSIRWTPLEEGGVRELLNFVTNGIVKHRVILLGKAEQPVKKKKSLWEAIKKKNSSALTNSSRPKKKDSNIKTINKTKSVSEKNNYRGIERVRSPLQSCENLEVADSIKSLKMISQKNVENQMPSPPIRLQRKEHFEVTGASDILRSSISYSTLCADTYCESLQGVTASSSVHKEFHFVEEAASKVELEQRLSLSPINPISRDSRVTCTPGSLRRSTTYSVLGSSVYRESFQTTTTATIVQDDFNFNVEKTLTPQAFLNGCVSATVVKEAPDKGSSNCTNRPAHTPDEKTFFPTPLSQRKFLSPDSFVNDSYQPDEEAGPSEFAPILSPDQFVRENISSIKSSLNLQEYESLLLSFQSSSVNVSQSSFSSSPPSEHQCVAEEQKVLSCVSVCEESDFSNITLDEFEPLPSRLTFFIKPKQECNSLESVQHKKGQVNSETVIKSKSAGGDEKSKKANTPPKARRCLKNSMANHESIALENRKSVRFLDLPVIDTVLCSTNVLEADLSSPDLLRPSLVSRKRKSGELIENVIAKVATNEHPELIRAEKIIAPFTKVKQASMQKVNVTKHKSEEQKNQRKKAVSLALKSSSLKTHNVEARKSAFMKHVHIEPPSQKSTQNLKRAKRVVAVPQSQLTFVKPAKTAIPRHPMPFAAKNMFYDERWKEKQERGFTWWLNFILTPDDLKADSLRANAAAVILGAENHHKASVPKAPSKEEVSLKAYTARCRLNRLRRAACRLFTSETVVKAIKRLEIEIEAKRLLVRKDRHLWKDVGERQKVLHWLLSYNPLWLRIGLETIFGELISLESNSDVMGLALFVLNRLLWNPDIAAEYRHPTVPHLYRDGHEDALSKFTLKKLLLLVFFLDHAKQSRLIDHDPCLFCKDSDFKTSKDVLLAISRDFLSGEGDLSRHLSYLGLPVSHVQMPLDEFDFAVTNLAVDLQCGVRLVRAMELLTQNWTLSKKLRVPAISRLQKMHNVEVVLHVLKERNVQLTDEHGTAIDSRDIVDRHRERTLALLWRIVSAFQVDVLLNVEEVKEEITFLKQSWILQKKIGALRLFSNLPNLKRASSGNFSSLKYSENVGLLMEWVNATCAFYNTKVENFTVSFSDGRVLCYLIHHYHPSYMPLREICQQTTQTVECTEAGSIGLNSSTESENSLDTWPIAFDQTITNSPKYKELLENEKKNFHLLNAAVADLGGVPAMINHSDMSNTIPDEKVVITYLSFLCARLLDLRKETRAARVIQSAWRRYKLKAELQLLEKKNQAARKIQALVTGFLIRRRLKNMISAVVVLQKNWKRFLAQKQARQLKLEKLKIIQWHAAKVIQAHWRLYSARRYYLQLRYSAIRMQARIRMKIAVLSYERIMRATLTIQRYVRAWQSAKRERRSYRALQSSTIVIQAAFRRWSRRNLLKRTRAALVLQAAVRKWRVKKAALEEKAAVLIQSWYRMYLRRKWYLRLRQSSTRIQACFRCLREKRAYETKRRHIITLQRYCRAYLQGKYERQEYVSKRTAVIRLQAAFRAMKARQLQKQVRAAILFQSLWRMRRERQRFLYVKTCVISIQAHVRKWQQQSRYTKYRNAARLIQARYRGHLATKRAVSVYSRIYSAVMVLQAAYRNMRSRREARVFKSAVTIQAFYRAYVTRKKFQKLKRAITRIQGNVRMRHAQEHYRALKKAVLFVQRHYRSKQCIVQHKAEFRRKREACICLQAALRGHLIRKQMHQRKKAATVLQTQYRMFRQRQCYLTLRSAAVVIQHHFAAYRAQVYQRRTFLKLKASAVCIQAAYRGYRTRKALKMQVSAALAIQTVFRAYSARKHYLLTLKACLTIQKFARAYIICKRQRQNFLKVRKAAVCLQSAYRGLVVRRQIQKQHTAAVVLQSSYRKVVAQKQFRRVKQAVLTVQQHYRAYSTAQKQRTLYLKQKSATITLQAAWRGRATRQQARKLRAAATTIQAAFRAFSLRRRYVAYRGAAVTVQRWYRASIRAKVLHWHYLYLRWAVITLQAGVRGMRVRRQMKHLHQAATTIQKAFRGHQRYVAYSRMKMAATVIQIRYKASCLCRKDRSEYVELKRATVTLQAACRGALARQEQARMRRAATQIQAYFRMHLQRRYYKNLVMATKSMQLIYRACRVRNRQVCEYQALKDAVACIQSAYRGLQTRRYMHRRDVAATIIQRRFKSYLERERFLSLKKATVVVQRLFRYRRFGSHQRKHYICLREAAITVQAGYRGWKVRKDIQGRHRAARVIQATFRMHIMSLRFRAAKLAAITIQRHYRAYRLAIHERKNFLKERRSVVVLQAAYRGMKTRQHLKMLNKAATIIQASYRMSSCKTRYRKIHCATKVIQERFRANGQRDVAVKNYCAVKEAACCLQAAFRGMRLRKHLRAMHRAAKTIQTRFKALLEHRRFLKLRHASVAIQRRYRALIVGRQQRQEYLSLRKAVILVQAAHRGSKVRGELRTMHQAATSIQSAFRMHRARVGYKTMQMAASVIQSYYRSHIDGQKQRARYTDLRKSVVVLQAAYRGMKVRQNVQDMHAAATVLQSYYLMHRQRVRYKKTHSAVATLQERYRAKTARDSARQQYLRLKNATVCIQAAFRGKMARQQLQEMHSAAVVIQKHLKSRSQQRRYLALRAAVIVCQQRYRASFAAKQQHQDFIRVRKAAVSIQSAYRGSKVRREVQQLHAAAATVQSAFRMHRARAQYKHKKRACCVIQTFYRSYMKGKQEREEYLALRKAAVVIQAAYRRLTLLRHMKRLHTAATVIQSEYRMHRQRKRYSRMCWAVQVFEQRYQAKVARDSEVHHYRLTKKAVLCIQTAFRAMKARQLAKKMVAARRIQSVLLMYASRKRFLEKKTASVVIQSAFRGYVARARYKAIVVSAVLIQKWYRACRLSHLQRHQYLLLKKSAVTVQSAFRGLVARRLAKEKRAVRKIQAYLHMMVYRRKYIQLRSCVCTIQACYRMYAAQKQYRMCREAALVLQTRYRGHLAMKRQREAFLRKLADVITVQAAVRRFVEQKRFQQIKTSAIQIQALWRGYTQRRTFLNCKASAMTIQMHFRAHRARTVQRQKYTQMKDAAILIQAMYRRFQARQIICKTRAAQTIQTCYRGYKARKEYRVMLFSIQVIQNYLQTKLQRTRFLRMRAAVVLIQRRWRETLTARRICREFETIKAAIIKIQSVHRGVCVRRQLLKKKEAASLIQGAYRGFRERRKFLRLKAATLTFQSYLRAVQEGRRDRLKYITTRNAVIWLQSLTRGWLVRRMIVQQKQEQRILRFSAAAYLHLSALKIQRKFKVYLALRRAKRHMDTVVFIQSCFRARLQQKKYLDDRSKIIRLQRATRSWLSRRNKAACVIQRLIRHFLLKKRKEKILNGVIQIQALWRGYFWRSRHDTPKLLRLRNRLVEVTMEQKEENKLCNRTSIAIDYLLKFKHLSYILAALKHLEVATRLSSVCCENMARSGAIVNIFILIRSCNRSIPCMEVIKYSIQVLLNLSKYEKTTQAVYAVDNSVDTLTELMQTYREKAGDKVADKGGSIFTKTCCLLAILSLDTKRALEIRAVPKAVDRICSIYKLTARKHKMDAQRTLSKRMMSSVSAPFSRNATFAMQATPVRTKLVSRIKPDWILRKDNMKEIEDPLKAIEMLMDTLSIAR</sequence>
<evidence type="ECO:0000313" key="14">
    <source>
        <dbReference type="EMBL" id="KAJ1171822.1"/>
    </source>
</evidence>
<gene>
    <name evidence="14" type="ORF">NDU88_003680</name>
</gene>
<dbReference type="InterPro" id="IPR031549">
    <property type="entry name" value="ASH"/>
</dbReference>